<comment type="caution">
    <text evidence="3">The sequence shown here is derived from an EMBL/GenBank/DDBJ whole genome shotgun (WGS) entry which is preliminary data.</text>
</comment>
<dbReference type="AlphaFoldDB" id="A0AA42PFF0"/>
<dbReference type="EMBL" id="JAOCAE010000043">
    <property type="protein sequence ID" value="MDH1239000.1"/>
    <property type="molecule type" value="Genomic_DNA"/>
</dbReference>
<dbReference type="InterPro" id="IPR045063">
    <property type="entry name" value="Dynamin_N"/>
</dbReference>
<protein>
    <submittedName>
        <fullName evidence="3">Dynamin family protein</fullName>
    </submittedName>
</protein>
<sequence>MITDLFPATLLTQLDKLSRFFVWRRRPLHESIATALQSADARHHAMNQAHQHTLARLEALIQSHAQLTEQQASTTAELDSTRQALLGARHSLEQLQTKLQQDEEQAKLRFDALSTQHSLLGQERDQLEAARLTLEQTLELTRVELLASAEATESLQQNLARHQQTNAELAEKFQALQQRHGDTWTRFELISRLLAARPQESAGLARFRELLATDYMAFAESESSLAAEAKALTLLQSIEQELALLVSFPDVRKRTIVGIVGGFSSGKSEFINSFIHDPQVRLAVGLKPVTAIPSYVLATDERMIRGYSASGGHINLDVDFYKNVSHAFINSFSFDLKSLMPFMCVGVQMRPECLSDICFIDTPGYNPPSTAAEHSQGDRRTAVQFAQQAESIIWLIGLDSNGTVPDSDLEFIQHIGVEGRSVYVVLTKADLKAEEDIDDILEEVQNRLDDEGIQIEGISAYSSTLREEVAYRKVSLLEHFARINRSGNTRQHLEKRLGEVFAMYDEAIQADIAALKAQKVAINGLRLDCLEFGGQEVYERMLAPIDKLTLSLSTSPLEAWLKESRRLHEAFSEAVQQTAAALEAG</sequence>
<evidence type="ECO:0000313" key="3">
    <source>
        <dbReference type="EMBL" id="MDH1239000.1"/>
    </source>
</evidence>
<dbReference type="Pfam" id="PF00350">
    <property type="entry name" value="Dynamin_N"/>
    <property type="match status" value="1"/>
</dbReference>
<reference evidence="3" key="1">
    <citation type="submission" date="2022-09" db="EMBL/GenBank/DDBJ databases">
        <title>Intensive care unit water sources are persistently colonized with multi-drug resistant bacteria and are the site of extensive horizontal gene transfer of antibiotic resistance genes.</title>
        <authorList>
            <person name="Diorio-Toth L."/>
        </authorList>
    </citation>
    <scope>NUCLEOTIDE SEQUENCE</scope>
    <source>
        <strain evidence="3">GD03947</strain>
    </source>
</reference>
<evidence type="ECO:0000313" key="4">
    <source>
        <dbReference type="Proteomes" id="UP001158500"/>
    </source>
</evidence>
<keyword evidence="1" id="KW-0175">Coiled coil</keyword>
<name>A0AA42PFF0_STUST</name>
<feature type="coiled-coil region" evidence="1">
    <location>
        <begin position="85"/>
        <end position="179"/>
    </location>
</feature>
<dbReference type="SUPFAM" id="SSF52540">
    <property type="entry name" value="P-loop containing nucleoside triphosphate hydrolases"/>
    <property type="match status" value="1"/>
</dbReference>
<feature type="domain" description="Dynamin N-terminal" evidence="2">
    <location>
        <begin position="257"/>
        <end position="428"/>
    </location>
</feature>
<gene>
    <name evidence="3" type="ORF">N5C32_23555</name>
</gene>
<accession>A0AA42PFF0</accession>
<organism evidence="3 4">
    <name type="scientific">Stutzerimonas stutzeri</name>
    <name type="common">Pseudomonas stutzeri</name>
    <dbReference type="NCBI Taxonomy" id="316"/>
    <lineage>
        <taxon>Bacteria</taxon>
        <taxon>Pseudomonadati</taxon>
        <taxon>Pseudomonadota</taxon>
        <taxon>Gammaproteobacteria</taxon>
        <taxon>Pseudomonadales</taxon>
        <taxon>Pseudomonadaceae</taxon>
        <taxon>Stutzerimonas</taxon>
    </lineage>
</organism>
<dbReference type="Proteomes" id="UP001158500">
    <property type="component" value="Unassembled WGS sequence"/>
</dbReference>
<dbReference type="InterPro" id="IPR027417">
    <property type="entry name" value="P-loop_NTPase"/>
</dbReference>
<proteinExistence type="predicted"/>
<evidence type="ECO:0000259" key="2">
    <source>
        <dbReference type="Pfam" id="PF00350"/>
    </source>
</evidence>
<dbReference type="RefSeq" id="WP_279642057.1">
    <property type="nucleotide sequence ID" value="NZ_JAOCAE010000043.1"/>
</dbReference>
<evidence type="ECO:0000256" key="1">
    <source>
        <dbReference type="SAM" id="Coils"/>
    </source>
</evidence>
<dbReference type="Gene3D" id="3.40.50.300">
    <property type="entry name" value="P-loop containing nucleotide triphosphate hydrolases"/>
    <property type="match status" value="1"/>
</dbReference>